<dbReference type="PANTHER" id="PTHR24103">
    <property type="entry name" value="E3 UBIQUITIN-PROTEIN LIGASE TRIM"/>
    <property type="match status" value="1"/>
</dbReference>
<evidence type="ECO:0000256" key="3">
    <source>
        <dbReference type="ARBA" id="ARBA00022833"/>
    </source>
</evidence>
<dbReference type="Gene3D" id="3.30.160.60">
    <property type="entry name" value="Classic Zinc Finger"/>
    <property type="match status" value="1"/>
</dbReference>
<dbReference type="InterPro" id="IPR027370">
    <property type="entry name" value="Znf-RING_euk"/>
</dbReference>
<dbReference type="PROSITE" id="PS50089">
    <property type="entry name" value="ZF_RING_2"/>
    <property type="match status" value="1"/>
</dbReference>
<comment type="caution">
    <text evidence="9">The sequence shown here is derived from an EMBL/GenBank/DDBJ whole genome shotgun (WGS) entry which is preliminary data.</text>
</comment>
<keyword evidence="1" id="KW-0479">Metal-binding</keyword>
<evidence type="ECO:0000256" key="5">
    <source>
        <dbReference type="SAM" id="Coils"/>
    </source>
</evidence>
<evidence type="ECO:0000313" key="9">
    <source>
        <dbReference type="EMBL" id="KAK7157477.1"/>
    </source>
</evidence>
<dbReference type="SUPFAM" id="SSF57850">
    <property type="entry name" value="RING/U-box"/>
    <property type="match status" value="1"/>
</dbReference>
<dbReference type="InterPro" id="IPR000315">
    <property type="entry name" value="Znf_B-box"/>
</dbReference>
<dbReference type="PRINTS" id="PR01407">
    <property type="entry name" value="BUTYPHLNCDUF"/>
</dbReference>
<dbReference type="PROSITE" id="PS50119">
    <property type="entry name" value="ZF_BBOX"/>
    <property type="match status" value="1"/>
</dbReference>
<protein>
    <submittedName>
        <fullName evidence="9">Uncharacterized protein</fullName>
    </submittedName>
</protein>
<evidence type="ECO:0000259" key="7">
    <source>
        <dbReference type="PROSITE" id="PS50119"/>
    </source>
</evidence>
<dbReference type="InterPro" id="IPR001841">
    <property type="entry name" value="Znf_RING"/>
</dbReference>
<dbReference type="InterPro" id="IPR013083">
    <property type="entry name" value="Znf_RING/FYVE/PHD"/>
</dbReference>
<feature type="coiled-coil region" evidence="5">
    <location>
        <begin position="218"/>
        <end position="245"/>
    </location>
</feature>
<dbReference type="InterPro" id="IPR043136">
    <property type="entry name" value="B30.2/SPRY_sf"/>
</dbReference>
<dbReference type="InterPro" id="IPR013320">
    <property type="entry name" value="ConA-like_dom_sf"/>
</dbReference>
<dbReference type="AlphaFoldDB" id="A0AAN9H7Y1"/>
<proteinExistence type="predicted"/>
<dbReference type="InterPro" id="IPR003879">
    <property type="entry name" value="Butyrophylin_SPRY"/>
</dbReference>
<dbReference type="EMBL" id="JAYKXH010000009">
    <property type="protein sequence ID" value="KAK7157477.1"/>
    <property type="molecule type" value="Genomic_DNA"/>
</dbReference>
<keyword evidence="5" id="KW-0175">Coiled coil</keyword>
<dbReference type="CDD" id="cd19800">
    <property type="entry name" value="Bbox2_xNF7-like"/>
    <property type="match status" value="1"/>
</dbReference>
<feature type="domain" description="B box-type" evidence="7">
    <location>
        <begin position="104"/>
        <end position="145"/>
    </location>
</feature>
<dbReference type="InterPro" id="IPR050143">
    <property type="entry name" value="TRIM/RBCC"/>
</dbReference>
<feature type="domain" description="B30.2/SPRY" evidence="8">
    <location>
        <begin position="316"/>
        <end position="500"/>
    </location>
</feature>
<dbReference type="SMART" id="SM00184">
    <property type="entry name" value="RING"/>
    <property type="match status" value="1"/>
</dbReference>
<gene>
    <name evidence="9" type="ORF">R3I93_008844</name>
</gene>
<dbReference type="Proteomes" id="UP001364617">
    <property type="component" value="Unassembled WGS sequence"/>
</dbReference>
<keyword evidence="2 4" id="KW-0863">Zinc-finger</keyword>
<sequence>MDSRLSKQIQCSVCLGDFTDPVSLLCDHTFCRQCISNHSQSSRLRLCPECRRPYTMWDLRSNRVLRNMVNAVREHLSEQQALRDTNGAASGADGGTAVRVFEEPEKLVCSDHQERLRLFCETDQKLVCLICRDGEKHQGHKFKPVEEAAEPRKNLLLEPLSFLSKENEDLQTLIKKQTNEISKTEERSRQLSSQISAQFEEMHQFLRKKEEQVKKMLLKEEKEMIEKMKRNRAEIEEKLNDGREKEGILHSVFESDQPDGFLQWWTEKGLECVEEMKEKESCSENNDCASQITKFKSTVKSVNFTPNSLFLGLHETHLQFIVWKEMLGSIKPAPDRNVIHDCHDPYLRVSSDGRSVIRTSKKGIFLRHKDYRPLARTHKTFQSGQHYWEVDVGAKIDWSVGFDGGCISNLNKDIGLHLKHDQGYCIKEYETVTEIDLTVKPHRIGLYLDCDRCQVCFYNADDMTLLHTSTYLSSIPYSLSLSPGAYLAGKNSDPLTVSWN</sequence>
<dbReference type="SUPFAM" id="SSF49899">
    <property type="entry name" value="Concanavalin A-like lectins/glucanases"/>
    <property type="match status" value="1"/>
</dbReference>
<name>A0AAN9H7Y1_9TELE</name>
<dbReference type="PROSITE" id="PS00518">
    <property type="entry name" value="ZF_RING_1"/>
    <property type="match status" value="1"/>
</dbReference>
<dbReference type="Pfam" id="PF00643">
    <property type="entry name" value="zf-B_box"/>
    <property type="match status" value="1"/>
</dbReference>
<dbReference type="Gene3D" id="3.30.40.10">
    <property type="entry name" value="Zinc/RING finger domain, C3HC4 (zinc finger)"/>
    <property type="match status" value="1"/>
</dbReference>
<feature type="domain" description="RING-type" evidence="6">
    <location>
        <begin position="11"/>
        <end position="51"/>
    </location>
</feature>
<organism evidence="9 10">
    <name type="scientific">Phoxinus phoxinus</name>
    <name type="common">Eurasian minnow</name>
    <dbReference type="NCBI Taxonomy" id="58324"/>
    <lineage>
        <taxon>Eukaryota</taxon>
        <taxon>Metazoa</taxon>
        <taxon>Chordata</taxon>
        <taxon>Craniata</taxon>
        <taxon>Vertebrata</taxon>
        <taxon>Euteleostomi</taxon>
        <taxon>Actinopterygii</taxon>
        <taxon>Neopterygii</taxon>
        <taxon>Teleostei</taxon>
        <taxon>Ostariophysi</taxon>
        <taxon>Cypriniformes</taxon>
        <taxon>Leuciscidae</taxon>
        <taxon>Phoxininae</taxon>
        <taxon>Phoxinus</taxon>
    </lineage>
</organism>
<dbReference type="InterPro" id="IPR017907">
    <property type="entry name" value="Znf_RING_CS"/>
</dbReference>
<keyword evidence="10" id="KW-1185">Reference proteome</keyword>
<evidence type="ECO:0000313" key="10">
    <source>
        <dbReference type="Proteomes" id="UP001364617"/>
    </source>
</evidence>
<dbReference type="PROSITE" id="PS50188">
    <property type="entry name" value="B302_SPRY"/>
    <property type="match status" value="1"/>
</dbReference>
<dbReference type="Pfam" id="PF13445">
    <property type="entry name" value="zf-RING_UBOX"/>
    <property type="match status" value="1"/>
</dbReference>
<evidence type="ECO:0000259" key="6">
    <source>
        <dbReference type="PROSITE" id="PS50089"/>
    </source>
</evidence>
<reference evidence="9 10" key="1">
    <citation type="submission" date="2024-02" db="EMBL/GenBank/DDBJ databases">
        <title>Chromosome-level genome assembly of the Eurasian Minnow (Phoxinus phoxinus).</title>
        <authorList>
            <person name="Oriowo T.O."/>
            <person name="Martin S."/>
            <person name="Stange M."/>
            <person name="Chrysostomakis Y."/>
            <person name="Brown T."/>
            <person name="Winkler S."/>
            <person name="Kukowka S."/>
            <person name="Myers E.W."/>
            <person name="Bohne A."/>
        </authorList>
    </citation>
    <scope>NUCLEOTIDE SEQUENCE [LARGE SCALE GENOMIC DNA]</scope>
    <source>
        <strain evidence="9">ZFMK-TIS-60720</strain>
        <tissue evidence="9">Whole Organism</tissue>
    </source>
</reference>
<dbReference type="InterPro" id="IPR001870">
    <property type="entry name" value="B30.2/SPRY"/>
</dbReference>
<evidence type="ECO:0000256" key="4">
    <source>
        <dbReference type="PROSITE-ProRule" id="PRU00024"/>
    </source>
</evidence>
<keyword evidence="3" id="KW-0862">Zinc</keyword>
<dbReference type="GO" id="GO:0008270">
    <property type="term" value="F:zinc ion binding"/>
    <property type="evidence" value="ECO:0007669"/>
    <property type="project" value="UniProtKB-KW"/>
</dbReference>
<evidence type="ECO:0000259" key="8">
    <source>
        <dbReference type="PROSITE" id="PS50188"/>
    </source>
</evidence>
<feature type="coiled-coil region" evidence="5">
    <location>
        <begin position="160"/>
        <end position="194"/>
    </location>
</feature>
<evidence type="ECO:0000256" key="1">
    <source>
        <dbReference type="ARBA" id="ARBA00022723"/>
    </source>
</evidence>
<evidence type="ECO:0000256" key="2">
    <source>
        <dbReference type="ARBA" id="ARBA00022771"/>
    </source>
</evidence>
<dbReference type="SMART" id="SM00336">
    <property type="entry name" value="BBOX"/>
    <property type="match status" value="1"/>
</dbReference>
<accession>A0AAN9H7Y1</accession>
<dbReference type="Gene3D" id="2.60.120.920">
    <property type="match status" value="1"/>
</dbReference>
<dbReference type="SUPFAM" id="SSF57845">
    <property type="entry name" value="B-box zinc-binding domain"/>
    <property type="match status" value="1"/>
</dbReference>